<feature type="compositionally biased region" description="Basic and acidic residues" evidence="7">
    <location>
        <begin position="145"/>
        <end position="161"/>
    </location>
</feature>
<dbReference type="Pfam" id="PF02493">
    <property type="entry name" value="MORN"/>
    <property type="match status" value="2"/>
</dbReference>
<dbReference type="AlphaFoldDB" id="A0A7S2DWC0"/>
<evidence type="ECO:0000256" key="1">
    <source>
        <dbReference type="ARBA" id="ARBA00004230"/>
    </source>
</evidence>
<proteinExistence type="predicted"/>
<evidence type="ECO:0000256" key="5">
    <source>
        <dbReference type="ARBA" id="ARBA00023069"/>
    </source>
</evidence>
<evidence type="ECO:0000256" key="4">
    <source>
        <dbReference type="ARBA" id="ARBA00022846"/>
    </source>
</evidence>
<evidence type="ECO:0000256" key="6">
    <source>
        <dbReference type="ARBA" id="ARBA00023273"/>
    </source>
</evidence>
<keyword evidence="3" id="KW-0677">Repeat</keyword>
<dbReference type="GO" id="GO:0031514">
    <property type="term" value="C:motile cilium"/>
    <property type="evidence" value="ECO:0007669"/>
    <property type="project" value="UniProtKB-SubCell"/>
</dbReference>
<dbReference type="EMBL" id="HBGS01049481">
    <property type="protein sequence ID" value="CAD9464750.1"/>
    <property type="molecule type" value="Transcribed_RNA"/>
</dbReference>
<dbReference type="PANTHER" id="PTHR46437:SF1">
    <property type="entry name" value="MORN REPEAT-CONTAINING PROTEIN 5"/>
    <property type="match status" value="1"/>
</dbReference>
<dbReference type="Gene3D" id="2.20.110.10">
    <property type="entry name" value="Histone H3 K4-specific methyltransferase SET7/9 N-terminal domain"/>
    <property type="match status" value="2"/>
</dbReference>
<organism evidence="8">
    <name type="scientific">Octactis speculum</name>
    <dbReference type="NCBI Taxonomy" id="3111310"/>
    <lineage>
        <taxon>Eukaryota</taxon>
        <taxon>Sar</taxon>
        <taxon>Stramenopiles</taxon>
        <taxon>Ochrophyta</taxon>
        <taxon>Dictyochophyceae</taxon>
        <taxon>Dictyochales</taxon>
        <taxon>Dictyochaceae</taxon>
        <taxon>Octactis</taxon>
    </lineage>
</organism>
<feature type="region of interest" description="Disordered" evidence="7">
    <location>
        <begin position="138"/>
        <end position="171"/>
    </location>
</feature>
<dbReference type="SUPFAM" id="SSF82185">
    <property type="entry name" value="Histone H3 K4-specific methyltransferase SET7/9 N-terminal domain"/>
    <property type="match status" value="1"/>
</dbReference>
<evidence type="ECO:0000256" key="7">
    <source>
        <dbReference type="SAM" id="MobiDB-lite"/>
    </source>
</evidence>
<dbReference type="InterPro" id="IPR042814">
    <property type="entry name" value="Morn5"/>
</dbReference>
<reference evidence="8" key="1">
    <citation type="submission" date="2021-01" db="EMBL/GenBank/DDBJ databases">
        <authorList>
            <person name="Corre E."/>
            <person name="Pelletier E."/>
            <person name="Niang G."/>
            <person name="Scheremetjew M."/>
            <person name="Finn R."/>
            <person name="Kale V."/>
            <person name="Holt S."/>
            <person name="Cochrane G."/>
            <person name="Meng A."/>
            <person name="Brown T."/>
            <person name="Cohen L."/>
        </authorList>
    </citation>
    <scope>NUCLEOTIDE SEQUENCE</scope>
    <source>
        <strain evidence="8">CCMP1381</strain>
    </source>
</reference>
<gene>
    <name evidence="8" type="ORF">DSPE1174_LOCUS25775</name>
</gene>
<evidence type="ECO:0000256" key="2">
    <source>
        <dbReference type="ARBA" id="ARBA00016322"/>
    </source>
</evidence>
<protein>
    <recommendedName>
        <fullName evidence="2">MORN repeat-containing protein 5</fullName>
    </recommendedName>
</protein>
<accession>A0A7S2DWC0</accession>
<name>A0A7S2DWC0_9STRA</name>
<keyword evidence="6" id="KW-0966">Cell projection</keyword>
<keyword evidence="4" id="KW-0282">Flagellum</keyword>
<evidence type="ECO:0000256" key="3">
    <source>
        <dbReference type="ARBA" id="ARBA00022737"/>
    </source>
</evidence>
<sequence length="171" mass="19195">MADEYIFSDKYEGGIENARMHGEGVYTFPDGSKYEGEFRNGDFHGKGTLISTSGAKHVGIWKNGKADDVKYIFPDGLPFAAKDWQYCTKSDRRFWAEMQNGIKPAGNTQRGNEATKAHTPAGCFDVGEGFYDPTTHMVHPYNSTSDEKPRQPTDEEIKWIESKAPISSNRE</sequence>
<dbReference type="InterPro" id="IPR003409">
    <property type="entry name" value="MORN"/>
</dbReference>
<keyword evidence="5" id="KW-0969">Cilium</keyword>
<comment type="subcellular location">
    <subcellularLocation>
        <location evidence="1">Cell projection</location>
        <location evidence="1">Cilium</location>
        <location evidence="1">Flagellum</location>
    </subcellularLocation>
</comment>
<dbReference type="PANTHER" id="PTHR46437">
    <property type="entry name" value="MORN REPEAT-CONTAINING PROTEIN 5"/>
    <property type="match status" value="1"/>
</dbReference>
<evidence type="ECO:0000313" key="8">
    <source>
        <dbReference type="EMBL" id="CAD9464750.1"/>
    </source>
</evidence>
<dbReference type="SMART" id="SM00698">
    <property type="entry name" value="MORN"/>
    <property type="match status" value="2"/>
</dbReference>